<reference evidence="2 3" key="1">
    <citation type="journal article" date="2013" name="Genome Announc.">
        <title>Genome Sequence of Mycoplasma columbinum Strain SF7.</title>
        <authorList>
            <person name="Guo Z."/>
            <person name="Xu X."/>
            <person name="Zheng Q."/>
            <person name="Li T."/>
            <person name="Kuang S."/>
            <person name="Zhang Z."/>
            <person name="Chen Y."/>
            <person name="Lu X."/>
            <person name="Zhou R."/>
            <person name="Bi D."/>
            <person name="Jin H."/>
        </authorList>
    </citation>
    <scope>NUCLEOTIDE SEQUENCE [LARGE SCALE GENOMIC DNA]</scope>
    <source>
        <strain evidence="2 3">SF7</strain>
    </source>
</reference>
<dbReference type="Proteomes" id="UP000004978">
    <property type="component" value="Unassembled WGS sequence"/>
</dbReference>
<evidence type="ECO:0000313" key="3">
    <source>
        <dbReference type="Proteomes" id="UP000004978"/>
    </source>
</evidence>
<feature type="transmembrane region" description="Helical" evidence="1">
    <location>
        <begin position="196"/>
        <end position="220"/>
    </location>
</feature>
<dbReference type="RefSeq" id="WP_006608314.1">
    <property type="nucleotide sequence ID" value="NZ_AFXA01000001.1"/>
</dbReference>
<name>F9UJ48_9BACT</name>
<feature type="transmembrane region" description="Helical" evidence="1">
    <location>
        <begin position="146"/>
        <end position="170"/>
    </location>
</feature>
<feature type="transmembrane region" description="Helical" evidence="1">
    <location>
        <begin position="76"/>
        <end position="97"/>
    </location>
</feature>
<feature type="transmembrane region" description="Helical" evidence="1">
    <location>
        <begin position="337"/>
        <end position="357"/>
    </location>
</feature>
<keyword evidence="1" id="KW-1133">Transmembrane helix</keyword>
<evidence type="ECO:0000313" key="2">
    <source>
        <dbReference type="EMBL" id="EGV00611.1"/>
    </source>
</evidence>
<gene>
    <name evidence="2" type="ORF">MCSF7_00125</name>
</gene>
<feature type="transmembrane region" description="Helical" evidence="1">
    <location>
        <begin position="407"/>
        <end position="437"/>
    </location>
</feature>
<dbReference type="STRING" id="1037410.MCSF7_00125"/>
<feature type="transmembrane region" description="Helical" evidence="1">
    <location>
        <begin position="41"/>
        <end position="64"/>
    </location>
</feature>
<keyword evidence="1" id="KW-0472">Membrane</keyword>
<keyword evidence="3" id="KW-1185">Reference proteome</keyword>
<comment type="caution">
    <text evidence="2">The sequence shown here is derived from an EMBL/GenBank/DDBJ whole genome shotgun (WGS) entry which is preliminary data.</text>
</comment>
<dbReference type="NCBIfam" id="NF045937">
    <property type="entry name" value="MSC_0624_12TM"/>
    <property type="match status" value="1"/>
</dbReference>
<accession>F9UJ48</accession>
<dbReference type="eggNOG" id="ENOG5032GAU">
    <property type="taxonomic scope" value="Bacteria"/>
</dbReference>
<feature type="transmembrane region" description="Helical" evidence="1">
    <location>
        <begin position="109"/>
        <end position="126"/>
    </location>
</feature>
<keyword evidence="1" id="KW-0812">Transmembrane</keyword>
<dbReference type="EMBL" id="AFXA01000001">
    <property type="protein sequence ID" value="EGV00611.1"/>
    <property type="molecule type" value="Genomic_DNA"/>
</dbReference>
<dbReference type="AlphaFoldDB" id="F9UJ48"/>
<evidence type="ECO:0000256" key="1">
    <source>
        <dbReference type="SAM" id="Phobius"/>
    </source>
</evidence>
<sequence>FIFFSALASLFIVNSQLQVKEESFISYDILFKESTLVLKAFNFVYIFNTSLFLVGIFVSLFYALTVVNKNNLRFKYYIYWYLLYLTNSLISLVLLGTLNNLFAIKPISLVYRALSLLPLLLIKFSYDIFSLKIKSKNFLLTHKQMFIVILNNILKFAFYIVGMVMLYLFVKDQNTRNLFNQNDFLISLEEKIENNFIVKFILIFLLFIASLIYLFTIFFFETDNIWNSYVWKHKLKNTIFYLLTFIAALFIYLFYVNIVLRKQDIVLDSAVNSNYVWLIVFALVETLILAINLFIVFFRKWKLLKNLQKSFLFWSIVLSLVIYFLALTNLNIFNQKIFLIIFMIEFVAIISLIFVTLKSFLKKHFILISLLLTIVTIAWVFNIYLIQTISVNNHAIEYWTEILSIDQIFTLLALSLLMFYWICKLIIKTVSLFIVWYEKRRVVKGEQYV</sequence>
<protein>
    <recommendedName>
        <fullName evidence="4">Transmembrane protein</fullName>
    </recommendedName>
</protein>
<proteinExistence type="predicted"/>
<feature type="non-terminal residue" evidence="2">
    <location>
        <position position="1"/>
    </location>
</feature>
<feature type="transmembrane region" description="Helical" evidence="1">
    <location>
        <begin position="310"/>
        <end position="331"/>
    </location>
</feature>
<evidence type="ECO:0008006" key="4">
    <source>
        <dbReference type="Google" id="ProtNLM"/>
    </source>
</evidence>
<feature type="transmembrane region" description="Helical" evidence="1">
    <location>
        <begin position="275"/>
        <end position="298"/>
    </location>
</feature>
<feature type="transmembrane region" description="Helical" evidence="1">
    <location>
        <begin position="364"/>
        <end position="387"/>
    </location>
</feature>
<feature type="transmembrane region" description="Helical" evidence="1">
    <location>
        <begin position="240"/>
        <end position="260"/>
    </location>
</feature>
<organism evidence="2 3">
    <name type="scientific">Mycoplasmopsis columbina SF7</name>
    <dbReference type="NCBI Taxonomy" id="1037410"/>
    <lineage>
        <taxon>Bacteria</taxon>
        <taxon>Bacillati</taxon>
        <taxon>Mycoplasmatota</taxon>
        <taxon>Mycoplasmoidales</taxon>
        <taxon>Metamycoplasmataceae</taxon>
        <taxon>Mycoplasmopsis</taxon>
    </lineage>
</organism>